<organism evidence="1 2">
    <name type="scientific">Colletotrichum scovillei</name>
    <dbReference type="NCBI Taxonomy" id="1209932"/>
    <lineage>
        <taxon>Eukaryota</taxon>
        <taxon>Fungi</taxon>
        <taxon>Dikarya</taxon>
        <taxon>Ascomycota</taxon>
        <taxon>Pezizomycotina</taxon>
        <taxon>Sordariomycetes</taxon>
        <taxon>Hypocreomycetidae</taxon>
        <taxon>Glomerellales</taxon>
        <taxon>Glomerellaceae</taxon>
        <taxon>Colletotrichum</taxon>
        <taxon>Colletotrichum acutatum species complex</taxon>
    </lineage>
</organism>
<comment type="caution">
    <text evidence="1">The sequence shown here is derived from an EMBL/GenBank/DDBJ whole genome shotgun (WGS) entry which is preliminary data.</text>
</comment>
<gene>
    <name evidence="1" type="ORF">JMJ77_011020</name>
</gene>
<accession>A0A9P7R2Y6</accession>
<name>A0A9P7R2Y6_9PEZI</name>
<reference evidence="1" key="1">
    <citation type="submission" date="2021-05" db="EMBL/GenBank/DDBJ databases">
        <title>Comparative genomics of three Colletotrichum scovillei strains and genetic complementation revealed genes involved fungal growth and virulence on chili pepper.</title>
        <authorList>
            <person name="Hsieh D.-K."/>
            <person name="Chuang S.-C."/>
            <person name="Chen C.-Y."/>
            <person name="Chao Y.-T."/>
            <person name="Lu M.-Y.J."/>
            <person name="Lee M.-H."/>
            <person name="Shih M.-C."/>
        </authorList>
    </citation>
    <scope>NUCLEOTIDE SEQUENCE</scope>
    <source>
        <strain evidence="1">Coll-153</strain>
    </source>
</reference>
<dbReference type="Proteomes" id="UP000699042">
    <property type="component" value="Unassembled WGS sequence"/>
</dbReference>
<evidence type="ECO:0000313" key="2">
    <source>
        <dbReference type="Proteomes" id="UP000699042"/>
    </source>
</evidence>
<evidence type="ECO:0000313" key="1">
    <source>
        <dbReference type="EMBL" id="KAG7047675.1"/>
    </source>
</evidence>
<proteinExistence type="predicted"/>
<protein>
    <submittedName>
        <fullName evidence="1">Uncharacterized protein</fullName>
    </submittedName>
</protein>
<keyword evidence="2" id="KW-1185">Reference proteome</keyword>
<dbReference type="AlphaFoldDB" id="A0A9P7R2Y6"/>
<dbReference type="EMBL" id="JAESDN010000007">
    <property type="protein sequence ID" value="KAG7047675.1"/>
    <property type="molecule type" value="Genomic_DNA"/>
</dbReference>
<sequence>MLFLFLSLQAWKLARAARQF</sequence>